<reference evidence="2 3" key="1">
    <citation type="journal article" date="2010" name="Int. J. Syst. Evol. Microbiol.">
        <title>Bacillus horneckiae sp. nov., isolated from a spacecraft-assembly clean room.</title>
        <authorList>
            <person name="Vaishampayan P."/>
            <person name="Probst A."/>
            <person name="Krishnamurthi S."/>
            <person name="Ghosh S."/>
            <person name="Osman S."/>
            <person name="McDowall A."/>
            <person name="Ruckmani A."/>
            <person name="Mayilraj S."/>
            <person name="Venkateswaran K."/>
        </authorList>
    </citation>
    <scope>NUCLEOTIDE SEQUENCE [LARGE SCALE GENOMIC DNA]</scope>
    <source>
        <strain evidence="3">1PO1SC</strain>
    </source>
</reference>
<evidence type="ECO:0000313" key="3">
    <source>
        <dbReference type="Proteomes" id="UP000233343"/>
    </source>
</evidence>
<dbReference type="InterPro" id="IPR010093">
    <property type="entry name" value="SinI_DNA-bd"/>
</dbReference>
<dbReference type="AlphaFoldDB" id="A0A2N0ZF98"/>
<keyword evidence="2" id="KW-0238">DNA-binding</keyword>
<dbReference type="Gene3D" id="3.90.105.50">
    <property type="match status" value="1"/>
</dbReference>
<evidence type="ECO:0000313" key="2">
    <source>
        <dbReference type="EMBL" id="PKG28178.1"/>
    </source>
</evidence>
<sequence>MGQELPVKEVLDVEDVQKYLGISKNSAYNLVSSGDLYAVKIGRRWKISRKVFLNWLNGENK</sequence>
<protein>
    <submittedName>
        <fullName evidence="2">DNA-binding protein</fullName>
    </submittedName>
</protein>
<accession>A0A2N0ZF98</accession>
<dbReference type="Pfam" id="PF12728">
    <property type="entry name" value="HTH_17"/>
    <property type="match status" value="1"/>
</dbReference>
<feature type="domain" description="Helix-turn-helix" evidence="1">
    <location>
        <begin position="10"/>
        <end position="58"/>
    </location>
</feature>
<proteinExistence type="predicted"/>
<dbReference type="EMBL" id="PISD01000031">
    <property type="protein sequence ID" value="PKG28178.1"/>
    <property type="molecule type" value="Genomic_DNA"/>
</dbReference>
<dbReference type="RefSeq" id="WP_066196388.1">
    <property type="nucleotide sequence ID" value="NZ_JARMMB010000009.1"/>
</dbReference>
<dbReference type="InterPro" id="IPR038148">
    <property type="entry name" value="Tn1545/Tn916_Xis"/>
</dbReference>
<comment type="caution">
    <text evidence="2">The sequence shown here is derived from an EMBL/GenBank/DDBJ whole genome shotgun (WGS) entry which is preliminary data.</text>
</comment>
<keyword evidence="3" id="KW-1185">Reference proteome</keyword>
<dbReference type="GO" id="GO:0003677">
    <property type="term" value="F:DNA binding"/>
    <property type="evidence" value="ECO:0007669"/>
    <property type="project" value="UniProtKB-KW"/>
</dbReference>
<organism evidence="2 3">
    <name type="scientific">Cytobacillus horneckiae</name>
    <dbReference type="NCBI Taxonomy" id="549687"/>
    <lineage>
        <taxon>Bacteria</taxon>
        <taxon>Bacillati</taxon>
        <taxon>Bacillota</taxon>
        <taxon>Bacilli</taxon>
        <taxon>Bacillales</taxon>
        <taxon>Bacillaceae</taxon>
        <taxon>Cytobacillus</taxon>
    </lineage>
</organism>
<name>A0A2N0ZF98_9BACI</name>
<gene>
    <name evidence="2" type="ORF">CWS20_15150</name>
</gene>
<dbReference type="Proteomes" id="UP000233343">
    <property type="component" value="Unassembled WGS sequence"/>
</dbReference>
<dbReference type="NCBIfam" id="TIGR01764">
    <property type="entry name" value="excise"/>
    <property type="match status" value="1"/>
</dbReference>
<evidence type="ECO:0000259" key="1">
    <source>
        <dbReference type="Pfam" id="PF12728"/>
    </source>
</evidence>
<dbReference type="InterPro" id="IPR041657">
    <property type="entry name" value="HTH_17"/>
</dbReference>